<proteinExistence type="predicted"/>
<feature type="domain" description="Phosphoadenosine phosphosulphate reductase" evidence="1">
    <location>
        <begin position="108"/>
        <end position="282"/>
    </location>
</feature>
<evidence type="ECO:0000313" key="3">
    <source>
        <dbReference type="Proteomes" id="UP000002593"/>
    </source>
</evidence>
<dbReference type="HOGENOM" id="CLU_743183_0_0_2"/>
<dbReference type="EMBL" id="CP000493">
    <property type="protein sequence ID" value="ABM80271.1"/>
    <property type="molecule type" value="Genomic_DNA"/>
</dbReference>
<dbReference type="PANTHER" id="PTHR43196:SF2">
    <property type="entry name" value="PHOSPHOADENOSINE PHOSPHOSULFATE REDUCTASE"/>
    <property type="match status" value="1"/>
</dbReference>
<dbReference type="GO" id="GO:0003824">
    <property type="term" value="F:catalytic activity"/>
    <property type="evidence" value="ECO:0007669"/>
    <property type="project" value="InterPro"/>
</dbReference>
<dbReference type="GeneID" id="4781690"/>
<protein>
    <submittedName>
        <fullName evidence="2">Phosphoadenosine phosphosulfate reductase or sulfotransferase</fullName>
    </submittedName>
</protein>
<dbReference type="AlphaFoldDB" id="A2BJW0"/>
<dbReference type="STRING" id="415426.Hbut_0405"/>
<dbReference type="InterPro" id="IPR002500">
    <property type="entry name" value="PAPS_reduct_dom"/>
</dbReference>
<dbReference type="SUPFAM" id="SSF52402">
    <property type="entry name" value="Adenine nucleotide alpha hydrolases-like"/>
    <property type="match status" value="1"/>
</dbReference>
<evidence type="ECO:0000313" key="2">
    <source>
        <dbReference type="EMBL" id="ABM80271.1"/>
    </source>
</evidence>
<sequence>MTELYPLIEGGRVVGVIGSGGDATKICGFSGGCRYYLWLSVNEAVDVTSLLARGRVLELKGPRGRSFAPITSWLASPPYVHARTVPDLDEYARWLARSVGSEIRGRRILLGFSGGKDSVAALITLVKLMEYVSFKLHVMYIHIPFLESPRNVRFIEQVSRRLGVEIEVLEAPRRDMKSLLKWKGMPRRGFRFCTVYKAKPMRKLRKEDPKLIEVIGDRLTESPKRFERLSKAAIHRVVLVGRKFRPTYLYTLLDVVDIVRRHGLVHPDYLDGVPRVACSLCPYKALHEFRRLPELEDLDLIEQVWEKMWKKWYSWTSFDVFRSQHLWRFSAILAKPLLYAKELVAEKAGDADRLTGDYVEKAYRRVWVEPIPKAPELEEPWTAAELALRAWKKKLPIAVPEQEEE</sequence>
<dbReference type="Pfam" id="PF01507">
    <property type="entry name" value="PAPS_reduct"/>
    <property type="match status" value="1"/>
</dbReference>
<dbReference type="InterPro" id="IPR014729">
    <property type="entry name" value="Rossmann-like_a/b/a_fold"/>
</dbReference>
<reference evidence="2 3" key="1">
    <citation type="journal article" date="2007" name="Archaea">
        <title>The genome of Hyperthermus butylicus: a sulfur-reducing, peptide fermenting, neutrophilic Crenarchaeote growing up to 108 degrees C.</title>
        <authorList>
            <person name="Brugger K."/>
            <person name="Chen L."/>
            <person name="Stark M."/>
            <person name="Zibat A."/>
            <person name="Redder P."/>
            <person name="Ruepp A."/>
            <person name="Awayez M."/>
            <person name="She Q."/>
            <person name="Garrett R.A."/>
            <person name="Klenk H.P."/>
        </authorList>
    </citation>
    <scope>NUCLEOTIDE SEQUENCE [LARGE SCALE GENOMIC DNA]</scope>
    <source>
        <strain evidence="3">DSM 5456 / JCM 9403 / PLM1-5</strain>
    </source>
</reference>
<organism evidence="2 3">
    <name type="scientific">Hyperthermus butylicus (strain DSM 5456 / JCM 9403 / PLM1-5)</name>
    <dbReference type="NCBI Taxonomy" id="415426"/>
    <lineage>
        <taxon>Archaea</taxon>
        <taxon>Thermoproteota</taxon>
        <taxon>Thermoprotei</taxon>
        <taxon>Desulfurococcales</taxon>
        <taxon>Pyrodictiaceae</taxon>
        <taxon>Hyperthermus</taxon>
    </lineage>
</organism>
<keyword evidence="3" id="KW-1185">Reference proteome</keyword>
<dbReference type="eggNOG" id="arCOG00075">
    <property type="taxonomic scope" value="Archaea"/>
</dbReference>
<evidence type="ECO:0000259" key="1">
    <source>
        <dbReference type="Pfam" id="PF01507"/>
    </source>
</evidence>
<gene>
    <name evidence="2" type="ordered locus">Hbut_0405</name>
</gene>
<name>A2BJW0_HYPBU</name>
<dbReference type="RefSeq" id="WP_011821589.1">
    <property type="nucleotide sequence ID" value="NC_008818.1"/>
</dbReference>
<accession>A2BJW0</accession>
<dbReference type="KEGG" id="hbu:Hbut_0405"/>
<dbReference type="Proteomes" id="UP000002593">
    <property type="component" value="Chromosome"/>
</dbReference>
<dbReference type="OrthoDB" id="5817at2157"/>
<dbReference type="Gene3D" id="3.40.50.620">
    <property type="entry name" value="HUPs"/>
    <property type="match status" value="1"/>
</dbReference>
<dbReference type="EnsemblBacteria" id="ABM80271">
    <property type="protein sequence ID" value="ABM80271"/>
    <property type="gene ID" value="Hbut_0405"/>
</dbReference>
<dbReference type="PANTHER" id="PTHR43196">
    <property type="entry name" value="SULFATE ADENYLYLTRANSFERASE SUBUNIT 2"/>
    <property type="match status" value="1"/>
</dbReference>
<dbReference type="InterPro" id="IPR050128">
    <property type="entry name" value="Sulfate_adenylyltrnsfr_sub2"/>
</dbReference>